<accession>D7MAA7</accession>
<evidence type="ECO:0000313" key="2">
    <source>
        <dbReference type="EMBL" id="EFH46455.1"/>
    </source>
</evidence>
<feature type="signal peptide" evidence="1">
    <location>
        <begin position="1"/>
        <end position="21"/>
    </location>
</feature>
<name>D7MAA7_ARALL</name>
<evidence type="ECO:0008006" key="4">
    <source>
        <dbReference type="Google" id="ProtNLM"/>
    </source>
</evidence>
<evidence type="ECO:0000256" key="1">
    <source>
        <dbReference type="SAM" id="SignalP"/>
    </source>
</evidence>
<keyword evidence="1" id="KW-0732">Signal</keyword>
<proteinExistence type="predicted"/>
<dbReference type="Gramene" id="scaffold_702927.1">
    <property type="protein sequence ID" value="scaffold_702927.1"/>
    <property type="gene ID" value="scaffold_702927.1"/>
</dbReference>
<evidence type="ECO:0000313" key="3">
    <source>
        <dbReference type="Proteomes" id="UP000008694"/>
    </source>
</evidence>
<keyword evidence="3" id="KW-1185">Reference proteome</keyword>
<organism evidence="3">
    <name type="scientific">Arabidopsis lyrata subsp. lyrata</name>
    <name type="common">Lyre-leaved rock-cress</name>
    <dbReference type="NCBI Taxonomy" id="81972"/>
    <lineage>
        <taxon>Eukaryota</taxon>
        <taxon>Viridiplantae</taxon>
        <taxon>Streptophyta</taxon>
        <taxon>Embryophyta</taxon>
        <taxon>Tracheophyta</taxon>
        <taxon>Spermatophyta</taxon>
        <taxon>Magnoliopsida</taxon>
        <taxon>eudicotyledons</taxon>
        <taxon>Gunneridae</taxon>
        <taxon>Pentapetalae</taxon>
        <taxon>rosids</taxon>
        <taxon>malvids</taxon>
        <taxon>Brassicales</taxon>
        <taxon>Brassicaceae</taxon>
        <taxon>Camelineae</taxon>
        <taxon>Arabidopsis</taxon>
    </lineage>
</organism>
<dbReference type="AlphaFoldDB" id="D7MAA7"/>
<protein>
    <recommendedName>
        <fullName evidence="4">Embryo surrounding factor 1 brassicaceae domain-containing protein</fullName>
    </recommendedName>
</protein>
<feature type="chain" id="PRO_5003103473" description="Embryo surrounding factor 1 brassicaceae domain-containing protein" evidence="1">
    <location>
        <begin position="22"/>
        <end position="109"/>
    </location>
</feature>
<dbReference type="HOGENOM" id="CLU_2213564_0_0_1"/>
<dbReference type="EMBL" id="GL348719">
    <property type="protein sequence ID" value="EFH46455.1"/>
    <property type="molecule type" value="Genomic_DNA"/>
</dbReference>
<dbReference type="Proteomes" id="UP000008694">
    <property type="component" value="Unassembled WGS sequence"/>
</dbReference>
<reference evidence="3" key="1">
    <citation type="journal article" date="2011" name="Nat. Genet.">
        <title>The Arabidopsis lyrata genome sequence and the basis of rapid genome size change.</title>
        <authorList>
            <person name="Hu T.T."/>
            <person name="Pattyn P."/>
            <person name="Bakker E.G."/>
            <person name="Cao J."/>
            <person name="Cheng J.-F."/>
            <person name="Clark R.M."/>
            <person name="Fahlgren N."/>
            <person name="Fawcett J.A."/>
            <person name="Grimwood J."/>
            <person name="Gundlach H."/>
            <person name="Haberer G."/>
            <person name="Hollister J.D."/>
            <person name="Ossowski S."/>
            <person name="Ottilar R.P."/>
            <person name="Salamov A.A."/>
            <person name="Schneeberger K."/>
            <person name="Spannagl M."/>
            <person name="Wang X."/>
            <person name="Yang L."/>
            <person name="Nasrallah M.E."/>
            <person name="Bergelson J."/>
            <person name="Carrington J.C."/>
            <person name="Gaut B.S."/>
            <person name="Schmutz J."/>
            <person name="Mayer K.F.X."/>
            <person name="Van de Peer Y."/>
            <person name="Grigoriev I.V."/>
            <person name="Nordborg M."/>
            <person name="Weigel D."/>
            <person name="Guo Y.-L."/>
        </authorList>
    </citation>
    <scope>NUCLEOTIDE SEQUENCE [LARGE SCALE GENOMIC DNA]</scope>
    <source>
        <strain evidence="3">cv. MN47</strain>
    </source>
</reference>
<gene>
    <name evidence="2" type="ORF">ARALYDRAFT_915185</name>
</gene>
<sequence>MSLTRFAILCIIFVSLFGVHACENVEAFEENNINLSNITCSRGICTDLHYCFCCIKNDRDCYGTKDDCVRECTKVYGPINTVPKKNGASKALGLPILPAFLMAIYLFCF</sequence>